<keyword evidence="15" id="KW-1185">Reference proteome</keyword>
<dbReference type="NCBIfam" id="NF002190">
    <property type="entry name" value="PRK01045.1-4"/>
    <property type="match status" value="1"/>
</dbReference>
<dbReference type="Gene3D" id="3.40.50.11270">
    <property type="match status" value="1"/>
</dbReference>
<dbReference type="NCBIfam" id="NF002188">
    <property type="entry name" value="PRK01045.1-2"/>
    <property type="match status" value="1"/>
</dbReference>
<evidence type="ECO:0000256" key="4">
    <source>
        <dbReference type="ARBA" id="ARBA00022485"/>
    </source>
</evidence>
<feature type="transmembrane region" description="Helical" evidence="13">
    <location>
        <begin position="338"/>
        <end position="357"/>
    </location>
</feature>
<comment type="caution">
    <text evidence="14">The sequence shown here is derived from an EMBL/GenBank/DDBJ whole genome shotgun (WGS) entry which is preliminary data.</text>
</comment>
<protein>
    <recommendedName>
        <fullName evidence="12">4-hydroxy-3-methylbut-2-enyl diphosphate reductase</fullName>
        <ecNumber evidence="12">1.17.7.4</ecNumber>
    </recommendedName>
</protein>
<comment type="cofactor">
    <cofactor evidence="1">
        <name>[4Fe-4S] cluster</name>
        <dbReference type="ChEBI" id="CHEBI:49883"/>
    </cofactor>
</comment>
<dbReference type="GO" id="GO:0050992">
    <property type="term" value="P:dimethylallyl diphosphate biosynthetic process"/>
    <property type="evidence" value="ECO:0007669"/>
    <property type="project" value="InterPro"/>
</dbReference>
<dbReference type="HAMAP" id="MF_00191">
    <property type="entry name" value="IspH"/>
    <property type="match status" value="1"/>
</dbReference>
<dbReference type="AlphaFoldDB" id="A0A9P6RDE1"/>
<dbReference type="PANTHER" id="PTHR30426:SF0">
    <property type="entry name" value="4-HYDROXY-3-METHYLBUT-2-ENYL DIPHOSPHATE REDUCTASE"/>
    <property type="match status" value="1"/>
</dbReference>
<keyword evidence="10 13" id="KW-0472">Membrane</keyword>
<evidence type="ECO:0000313" key="15">
    <source>
        <dbReference type="Proteomes" id="UP000823405"/>
    </source>
</evidence>
<evidence type="ECO:0000256" key="8">
    <source>
        <dbReference type="ARBA" id="ARBA00023004"/>
    </source>
</evidence>
<comment type="similarity">
    <text evidence="11">Belongs to the IspH family.</text>
</comment>
<evidence type="ECO:0000256" key="11">
    <source>
        <dbReference type="ARBA" id="ARBA00046335"/>
    </source>
</evidence>
<gene>
    <name evidence="14" type="ORF">BGZ97_007244</name>
</gene>
<keyword evidence="6" id="KW-0479">Metal-binding</keyword>
<dbReference type="Proteomes" id="UP000823405">
    <property type="component" value="Unassembled WGS sequence"/>
</dbReference>
<evidence type="ECO:0000256" key="6">
    <source>
        <dbReference type="ARBA" id="ARBA00022723"/>
    </source>
</evidence>
<evidence type="ECO:0000256" key="12">
    <source>
        <dbReference type="ARBA" id="ARBA00047177"/>
    </source>
</evidence>
<dbReference type="OrthoDB" id="2438477at2759"/>
<dbReference type="Gene3D" id="3.40.1010.20">
    <property type="entry name" value="4-hydroxy-3-methylbut-2-enyl diphosphate reductase, catalytic domain"/>
    <property type="match status" value="2"/>
</dbReference>
<feature type="transmembrane region" description="Helical" evidence="13">
    <location>
        <begin position="315"/>
        <end position="331"/>
    </location>
</feature>
<dbReference type="GO" id="GO:0022857">
    <property type="term" value="F:transmembrane transporter activity"/>
    <property type="evidence" value="ECO:0007669"/>
    <property type="project" value="InterPro"/>
</dbReference>
<keyword evidence="4" id="KW-0004">4Fe-4S</keyword>
<feature type="transmembrane region" description="Helical" evidence="13">
    <location>
        <begin position="447"/>
        <end position="471"/>
    </location>
</feature>
<sequence>MTHPALTDTEAEILLAQPRGFCAGVDRAIEIVERALARFGAPVYVRHEIVHNAYVVSDLHRKGAVFIESLEQVPAGSTVIFSAHGVSKEVHAQAQSRGLHIFDATCPLVTKVHVEVAKMWANGYEIIMIGHKGHPEVEGTMGQVRDRMHLVEELADVEQLQVTDPQKLAYVTQTTLSVDDAAQVIAALKKRFPAILGPKKQDICYATQNRQDAVKFMAPQCDLVIVVGSPNSSNSNRLREVAHKLGVPSYMVDEPAQIDPAWLVGKRRIGVTAGASAPEALAQAVIERLRKLGVAKVRTLEGVAENVSFPLPRELSALAGYTMVYGILGIINFAHGDVLMVGALIALSVIKLIQAYWPQLGPILTLLMALAVAAFACAALAYVIERVAYRPLRNAPRLAPLITAIGVSILLQTLAMMIWSRDPLMFPQLLPTDPINVITPKGDQPGAVISMTEIIIIVVAFITMSGLLLLVHKTRLGRAMRATAENRAVASLMGVNPNLVICATFMIGAALAALAGVMLASEYGNAHFNMGFIPGLKAFTAAVLGGIGNLGGAVVGGILLGIIEQLGAGYIGDLTGGVFGSNYQDVFAFMVLIVVLVLRPSGLLGERVADRA</sequence>
<accession>A0A9P6RDE1</accession>
<keyword evidence="9" id="KW-0411">Iron-sulfur</keyword>
<feature type="transmembrane region" description="Helical" evidence="13">
    <location>
        <begin position="396"/>
        <end position="419"/>
    </location>
</feature>
<evidence type="ECO:0000313" key="14">
    <source>
        <dbReference type="EMBL" id="KAG0316204.1"/>
    </source>
</evidence>
<dbReference type="GO" id="GO:0051745">
    <property type="term" value="F:4-hydroxy-3-methylbut-2-enyl diphosphate reductase activity"/>
    <property type="evidence" value="ECO:0007669"/>
    <property type="project" value="UniProtKB-EC"/>
</dbReference>
<evidence type="ECO:0000256" key="13">
    <source>
        <dbReference type="SAM" id="Phobius"/>
    </source>
</evidence>
<reference evidence="14" key="1">
    <citation type="journal article" date="2020" name="Fungal Divers.">
        <title>Resolving the Mortierellaceae phylogeny through synthesis of multi-gene phylogenetics and phylogenomics.</title>
        <authorList>
            <person name="Vandepol N."/>
            <person name="Liber J."/>
            <person name="Desiro A."/>
            <person name="Na H."/>
            <person name="Kennedy M."/>
            <person name="Barry K."/>
            <person name="Grigoriev I.V."/>
            <person name="Miller A.N."/>
            <person name="O'Donnell K."/>
            <person name="Stajich J.E."/>
            <person name="Bonito G."/>
        </authorList>
    </citation>
    <scope>NUCLEOTIDE SEQUENCE</scope>
    <source>
        <strain evidence="14">NVP60</strain>
    </source>
</reference>
<dbReference type="CDD" id="cd13944">
    <property type="entry name" value="lytB_ispH"/>
    <property type="match status" value="1"/>
</dbReference>
<dbReference type="CDD" id="cd06582">
    <property type="entry name" value="TM_PBP1_LivH_like"/>
    <property type="match status" value="1"/>
</dbReference>
<keyword evidence="5 13" id="KW-0812">Transmembrane</keyword>
<keyword evidence="3" id="KW-1003">Cell membrane</keyword>
<feature type="transmembrane region" description="Helical" evidence="13">
    <location>
        <begin position="539"/>
        <end position="562"/>
    </location>
</feature>
<dbReference type="PANTHER" id="PTHR30426">
    <property type="entry name" value="4-HYDROXY-3-METHYLBUT-2-ENYL DIPHOSPHATE REDUCTASE"/>
    <property type="match status" value="1"/>
</dbReference>
<evidence type="ECO:0000256" key="10">
    <source>
        <dbReference type="ARBA" id="ARBA00023136"/>
    </source>
</evidence>
<dbReference type="InterPro" id="IPR003451">
    <property type="entry name" value="LytB/IspH"/>
</dbReference>
<evidence type="ECO:0000256" key="9">
    <source>
        <dbReference type="ARBA" id="ARBA00023014"/>
    </source>
</evidence>
<proteinExistence type="inferred from homology"/>
<dbReference type="Pfam" id="PF02653">
    <property type="entry name" value="BPD_transp_2"/>
    <property type="match status" value="1"/>
</dbReference>
<keyword evidence="8" id="KW-0408">Iron</keyword>
<feature type="transmembrane region" description="Helical" evidence="13">
    <location>
        <begin position="363"/>
        <end position="384"/>
    </location>
</feature>
<dbReference type="GO" id="GO:0051539">
    <property type="term" value="F:4 iron, 4 sulfur cluster binding"/>
    <property type="evidence" value="ECO:0007669"/>
    <property type="project" value="UniProtKB-KW"/>
</dbReference>
<dbReference type="GO" id="GO:0046872">
    <property type="term" value="F:metal ion binding"/>
    <property type="evidence" value="ECO:0007669"/>
    <property type="project" value="UniProtKB-KW"/>
</dbReference>
<comment type="subcellular location">
    <subcellularLocation>
        <location evidence="2">Cell membrane</location>
        <topology evidence="2">Multi-pass membrane protein</topology>
    </subcellularLocation>
</comment>
<dbReference type="GO" id="GO:0005886">
    <property type="term" value="C:plasma membrane"/>
    <property type="evidence" value="ECO:0007669"/>
    <property type="project" value="UniProtKB-SubCell"/>
</dbReference>
<dbReference type="EMBL" id="JAAAIN010000321">
    <property type="protein sequence ID" value="KAG0316204.1"/>
    <property type="molecule type" value="Genomic_DNA"/>
</dbReference>
<feature type="transmembrane region" description="Helical" evidence="13">
    <location>
        <begin position="574"/>
        <end position="598"/>
    </location>
</feature>
<feature type="transmembrane region" description="Helical" evidence="13">
    <location>
        <begin position="499"/>
        <end position="519"/>
    </location>
</feature>
<dbReference type="EC" id="1.17.7.4" evidence="12"/>
<evidence type="ECO:0000256" key="2">
    <source>
        <dbReference type="ARBA" id="ARBA00004651"/>
    </source>
</evidence>
<dbReference type="Pfam" id="PF02401">
    <property type="entry name" value="LYTB"/>
    <property type="match status" value="1"/>
</dbReference>
<name>A0A9P6RDE1_9FUNG</name>
<dbReference type="NCBIfam" id="TIGR00216">
    <property type="entry name" value="ispH_lytB"/>
    <property type="match status" value="1"/>
</dbReference>
<evidence type="ECO:0000256" key="5">
    <source>
        <dbReference type="ARBA" id="ARBA00022692"/>
    </source>
</evidence>
<evidence type="ECO:0000256" key="3">
    <source>
        <dbReference type="ARBA" id="ARBA00022475"/>
    </source>
</evidence>
<organism evidence="14 15">
    <name type="scientific">Linnemannia gamsii</name>
    <dbReference type="NCBI Taxonomy" id="64522"/>
    <lineage>
        <taxon>Eukaryota</taxon>
        <taxon>Fungi</taxon>
        <taxon>Fungi incertae sedis</taxon>
        <taxon>Mucoromycota</taxon>
        <taxon>Mortierellomycotina</taxon>
        <taxon>Mortierellomycetes</taxon>
        <taxon>Mortierellales</taxon>
        <taxon>Mortierellaceae</taxon>
        <taxon>Linnemannia</taxon>
    </lineage>
</organism>
<dbReference type="InterPro" id="IPR001851">
    <property type="entry name" value="ABC_transp_permease"/>
</dbReference>
<evidence type="ECO:0000256" key="1">
    <source>
        <dbReference type="ARBA" id="ARBA00001966"/>
    </source>
</evidence>
<evidence type="ECO:0000256" key="7">
    <source>
        <dbReference type="ARBA" id="ARBA00022989"/>
    </source>
</evidence>
<keyword evidence="7 13" id="KW-1133">Transmembrane helix</keyword>